<dbReference type="EMBL" id="JANIBC010000008">
    <property type="protein sequence ID" value="MCQ8185810.1"/>
    <property type="molecule type" value="Genomic_DNA"/>
</dbReference>
<accession>A0A9X2L9W7</accession>
<dbReference type="SUPFAM" id="SSF53335">
    <property type="entry name" value="S-adenosyl-L-methionine-dependent methyltransferases"/>
    <property type="match status" value="1"/>
</dbReference>
<dbReference type="PANTHER" id="PTHR22807">
    <property type="entry name" value="NOP2 YEAST -RELATED NOL1/NOP2/FMU SUN DOMAIN-CONTAINING"/>
    <property type="match status" value="1"/>
</dbReference>
<dbReference type="InterPro" id="IPR023267">
    <property type="entry name" value="RCMT"/>
</dbReference>
<feature type="binding site" evidence="5">
    <location>
        <begin position="278"/>
        <end position="284"/>
    </location>
    <ligand>
        <name>S-adenosyl-L-methionine</name>
        <dbReference type="ChEBI" id="CHEBI:59789"/>
    </ligand>
</feature>
<dbReference type="GO" id="GO:0003723">
    <property type="term" value="F:RNA binding"/>
    <property type="evidence" value="ECO:0007669"/>
    <property type="project" value="UniProtKB-UniRule"/>
</dbReference>
<dbReference type="SUPFAM" id="SSF48013">
    <property type="entry name" value="NusB-like"/>
    <property type="match status" value="1"/>
</dbReference>
<keyword evidence="4 5" id="KW-0694">RNA-binding</keyword>
<dbReference type="PRINTS" id="PR02008">
    <property type="entry name" value="RCMTFAMILY"/>
</dbReference>
<feature type="region of interest" description="Disordered" evidence="6">
    <location>
        <begin position="1"/>
        <end position="39"/>
    </location>
</feature>
<evidence type="ECO:0000313" key="9">
    <source>
        <dbReference type="Proteomes" id="UP001142610"/>
    </source>
</evidence>
<evidence type="ECO:0000256" key="1">
    <source>
        <dbReference type="ARBA" id="ARBA00022603"/>
    </source>
</evidence>
<dbReference type="PANTHER" id="PTHR22807:SF61">
    <property type="entry name" value="NOL1_NOP2_SUN FAMILY PROTEIN _ ANTITERMINATION NUSB DOMAIN-CONTAINING PROTEIN"/>
    <property type="match status" value="1"/>
</dbReference>
<dbReference type="PROSITE" id="PS51686">
    <property type="entry name" value="SAM_MT_RSMB_NOP"/>
    <property type="match status" value="1"/>
</dbReference>
<dbReference type="AlphaFoldDB" id="A0A9X2L9W7"/>
<reference evidence="8" key="1">
    <citation type="submission" date="2022-07" db="EMBL/GenBank/DDBJ databases">
        <title>Parvularcula maris sp. nov., an algicidal bacterium isolated from seawater.</title>
        <authorList>
            <person name="Li F."/>
        </authorList>
    </citation>
    <scope>NUCLEOTIDE SEQUENCE</scope>
    <source>
        <strain evidence="8">BGMRC 0090</strain>
    </source>
</reference>
<dbReference type="InterPro" id="IPR006027">
    <property type="entry name" value="NusB_RsmB_TIM44"/>
</dbReference>
<dbReference type="GO" id="GO:0006355">
    <property type="term" value="P:regulation of DNA-templated transcription"/>
    <property type="evidence" value="ECO:0007669"/>
    <property type="project" value="InterPro"/>
</dbReference>
<dbReference type="Proteomes" id="UP001142610">
    <property type="component" value="Unassembled WGS sequence"/>
</dbReference>
<dbReference type="GO" id="GO:0008173">
    <property type="term" value="F:RNA methyltransferase activity"/>
    <property type="evidence" value="ECO:0007669"/>
    <property type="project" value="InterPro"/>
</dbReference>
<evidence type="ECO:0000256" key="4">
    <source>
        <dbReference type="ARBA" id="ARBA00022884"/>
    </source>
</evidence>
<gene>
    <name evidence="8" type="ORF">NOG11_10430</name>
</gene>
<keyword evidence="3 5" id="KW-0949">S-adenosyl-L-methionine</keyword>
<comment type="caution">
    <text evidence="5">Lacks conserved residue(s) required for the propagation of feature annotation.</text>
</comment>
<proteinExistence type="inferred from homology"/>
<dbReference type="RefSeq" id="WP_256619698.1">
    <property type="nucleotide sequence ID" value="NZ_JANIBC010000008.1"/>
</dbReference>
<evidence type="ECO:0000256" key="3">
    <source>
        <dbReference type="ARBA" id="ARBA00022691"/>
    </source>
</evidence>
<dbReference type="InterPro" id="IPR035926">
    <property type="entry name" value="NusB-like_sf"/>
</dbReference>
<comment type="similarity">
    <text evidence="5">Belongs to the class I-like SAM-binding methyltransferase superfamily. RsmB/NOP family.</text>
</comment>
<feature type="compositionally biased region" description="Basic and acidic residues" evidence="6">
    <location>
        <begin position="10"/>
        <end position="27"/>
    </location>
</feature>
<evidence type="ECO:0000256" key="5">
    <source>
        <dbReference type="PROSITE-ProRule" id="PRU01023"/>
    </source>
</evidence>
<evidence type="ECO:0000256" key="6">
    <source>
        <dbReference type="SAM" id="MobiDB-lite"/>
    </source>
</evidence>
<keyword evidence="2 5" id="KW-0808">Transferase</keyword>
<dbReference type="InterPro" id="IPR001678">
    <property type="entry name" value="MeTrfase_RsmB-F_NOP2_dom"/>
</dbReference>
<dbReference type="GO" id="GO:0001510">
    <property type="term" value="P:RNA methylation"/>
    <property type="evidence" value="ECO:0007669"/>
    <property type="project" value="InterPro"/>
</dbReference>
<keyword evidence="1 5" id="KW-0489">Methyltransferase</keyword>
<evidence type="ECO:0000313" key="8">
    <source>
        <dbReference type="EMBL" id="MCQ8185810.1"/>
    </source>
</evidence>
<dbReference type="InterPro" id="IPR049560">
    <property type="entry name" value="MeTrfase_RsmB-F_NOP2_cat"/>
</dbReference>
<comment type="caution">
    <text evidence="8">The sequence shown here is derived from an EMBL/GenBank/DDBJ whole genome shotgun (WGS) entry which is preliminary data.</text>
</comment>
<dbReference type="Pfam" id="PF01029">
    <property type="entry name" value="NusB"/>
    <property type="match status" value="1"/>
</dbReference>
<dbReference type="Gene3D" id="1.10.940.10">
    <property type="entry name" value="NusB-like"/>
    <property type="match status" value="1"/>
</dbReference>
<feature type="domain" description="SAM-dependent MTase RsmB/NOP-type" evidence="7">
    <location>
        <begin position="169"/>
        <end position="461"/>
    </location>
</feature>
<name>A0A9X2L9W7_9PROT</name>
<dbReference type="Gene3D" id="3.40.50.150">
    <property type="entry name" value="Vaccinia Virus protein VP39"/>
    <property type="match status" value="1"/>
</dbReference>
<feature type="active site" description="Nucleophile" evidence="5">
    <location>
        <position position="394"/>
    </location>
</feature>
<sequence length="461" mass="50581">MEQSRQKPPKRSEESGARKRGEGDEKKGRKPKPPPQGVPARDAALALIHMTTRGLTLNEAVETCKSFQALEGADRSFARALASTTLRRRGALDEVFESYLKIPLKPKQTLLRDLFRVTAAQLCVMDVDPHAAVFCAVEIAKLRDTTRGYKNLVNAVARAMSEDGKERLEKLPIRQDAPGWLWRRLAKAHGTKTAEKIVLAHRDEAPLDLSLKDPSAELVLGEEIEAKRIGVRTLRTASRLVPGIPGYEEGAFWVQDVAATLPAAILGATEGAKTFDLCAAPGGKTMQLMADGAWVTAVDTSAWRLKRLEANLQRVGFSASVVQENLLEWKPSGPAKFVLLDAPCSATGTIRRNPDLLWTSREEQLPLLKDLQAKMLDRAADLTEAGGTLVYAVCSLLPEEGEEQVEKLLARRDDLERVPVEPSEVGGLPVINKQGDIRCLPHLLNDEGGMDGFFAARLRKK</sequence>
<evidence type="ECO:0000256" key="2">
    <source>
        <dbReference type="ARBA" id="ARBA00022679"/>
    </source>
</evidence>
<feature type="binding site" evidence="5">
    <location>
        <position position="341"/>
    </location>
    <ligand>
        <name>S-adenosyl-L-methionine</name>
        <dbReference type="ChEBI" id="CHEBI:59789"/>
    </ligand>
</feature>
<protein>
    <submittedName>
        <fullName evidence="8">RsmB/NOP family class I SAM-dependent RNA methyltransferase</fullName>
    </submittedName>
</protein>
<dbReference type="Pfam" id="PF01189">
    <property type="entry name" value="Methyltr_RsmB-F"/>
    <property type="match status" value="1"/>
</dbReference>
<dbReference type="InterPro" id="IPR029063">
    <property type="entry name" value="SAM-dependent_MTases_sf"/>
</dbReference>
<keyword evidence="9" id="KW-1185">Reference proteome</keyword>
<feature type="binding site" evidence="5">
    <location>
        <position position="299"/>
    </location>
    <ligand>
        <name>S-adenosyl-L-methionine</name>
        <dbReference type="ChEBI" id="CHEBI:59789"/>
    </ligand>
</feature>
<organism evidence="8 9">
    <name type="scientific">Parvularcula maris</name>
    <dbReference type="NCBI Taxonomy" id="2965077"/>
    <lineage>
        <taxon>Bacteria</taxon>
        <taxon>Pseudomonadati</taxon>
        <taxon>Pseudomonadota</taxon>
        <taxon>Alphaproteobacteria</taxon>
        <taxon>Parvularculales</taxon>
        <taxon>Parvularculaceae</taxon>
        <taxon>Parvularcula</taxon>
    </lineage>
</organism>
<evidence type="ECO:0000259" key="7">
    <source>
        <dbReference type="PROSITE" id="PS51686"/>
    </source>
</evidence>